<keyword evidence="2" id="KW-1185">Reference proteome</keyword>
<gene>
    <name evidence="1" type="ORF">KGQ19_31060</name>
</gene>
<evidence type="ECO:0000313" key="1">
    <source>
        <dbReference type="EMBL" id="MBS2551317.1"/>
    </source>
</evidence>
<dbReference type="EMBL" id="JAAFYZ010000134">
    <property type="protein sequence ID" value="MBS2551317.1"/>
    <property type="molecule type" value="Genomic_DNA"/>
</dbReference>
<accession>A0ABS5KZ15</accession>
<reference evidence="1 2" key="1">
    <citation type="submission" date="2020-02" db="EMBL/GenBank/DDBJ databases">
        <title>Acidophilic actinobacteria isolated from forest soil.</title>
        <authorList>
            <person name="Golinska P."/>
        </authorList>
    </citation>
    <scope>NUCLEOTIDE SEQUENCE [LARGE SCALE GENOMIC DNA]</scope>
    <source>
        <strain evidence="1 2">NL8</strain>
    </source>
</reference>
<protein>
    <submittedName>
        <fullName evidence="1">Uncharacterized protein</fullName>
    </submittedName>
</protein>
<proteinExistence type="predicted"/>
<comment type="caution">
    <text evidence="1">The sequence shown here is derived from an EMBL/GenBank/DDBJ whole genome shotgun (WGS) entry which is preliminary data.</text>
</comment>
<sequence length="156" mass="17284">MPTATDPQFTAGVNALWQGIVDDDPAEAMPFFFPKSAYLQVKALSDAGSDYENRLIGFYKLDIHAAHQLLGSGAKDAKLVGVSVPAKAAEWIRPGVEENKLSYYRVYGSRLTYTENGRTKSFGLFSLISWRGQWYVVHFGPNPRPKPIGVVYQPQG</sequence>
<dbReference type="RefSeq" id="WP_212015692.1">
    <property type="nucleotide sequence ID" value="NZ_JAAFYZ010000134.1"/>
</dbReference>
<evidence type="ECO:0000313" key="2">
    <source>
        <dbReference type="Proteomes" id="UP000730482"/>
    </source>
</evidence>
<name>A0ABS5KZ15_9ACTN</name>
<dbReference type="Proteomes" id="UP000730482">
    <property type="component" value="Unassembled WGS sequence"/>
</dbReference>
<organism evidence="1 2">
    <name type="scientific">Catenulispora pinistramenti</name>
    <dbReference type="NCBI Taxonomy" id="2705254"/>
    <lineage>
        <taxon>Bacteria</taxon>
        <taxon>Bacillati</taxon>
        <taxon>Actinomycetota</taxon>
        <taxon>Actinomycetes</taxon>
        <taxon>Catenulisporales</taxon>
        <taxon>Catenulisporaceae</taxon>
        <taxon>Catenulispora</taxon>
    </lineage>
</organism>